<sequence>MRIVYDNIIFTWQQSGGISVVWGHLLKRMLKTSFNVTCIEYSGTERNITRKTLNIPSKLIDKRSNFAFKIRRYLNPIIKIKEPFIFHSSYFRTCHNKQAINVTTVHDFTYELFETNLLKKLLHCWQKHRAIRHSDCIVCVSYNTRNDLLRFLPDVDPAKIHVIYNGVDEAFRPLPDIQKKNYVLFVGQRKGYKNFESILHPLAKANLPLVIVGKPLTEKEKKKLVAVGIKYHYIGTISNQELNKRYNEALCLLYPSSYEGFGLPVIEAQRAGCPVIAKEGSSITEIIGDTRLLLHHVSKEEILAKLLLLKESKLYQDFVDKGLQNSQKYTWDLMTKGYLKLYESICKFNLENNLI</sequence>
<evidence type="ECO:0000259" key="2">
    <source>
        <dbReference type="Pfam" id="PF00534"/>
    </source>
</evidence>
<dbReference type="Pfam" id="PF00534">
    <property type="entry name" value="Glycos_transf_1"/>
    <property type="match status" value="1"/>
</dbReference>
<name>A0ABS3M482_9BACT</name>
<gene>
    <name evidence="4" type="ORF">JHU38_04260</name>
</gene>
<evidence type="ECO:0000313" key="4">
    <source>
        <dbReference type="EMBL" id="MBO1362996.1"/>
    </source>
</evidence>
<comment type="caution">
    <text evidence="4">The sequence shown here is derived from an EMBL/GenBank/DDBJ whole genome shotgun (WGS) entry which is preliminary data.</text>
</comment>
<keyword evidence="5" id="KW-1185">Reference proteome</keyword>
<dbReference type="SUPFAM" id="SSF53756">
    <property type="entry name" value="UDP-Glycosyltransferase/glycogen phosphorylase"/>
    <property type="match status" value="1"/>
</dbReference>
<proteinExistence type="predicted"/>
<dbReference type="PANTHER" id="PTHR46401">
    <property type="entry name" value="GLYCOSYLTRANSFERASE WBBK-RELATED"/>
    <property type="match status" value="1"/>
</dbReference>
<feature type="domain" description="Glycosyl transferase family 1" evidence="2">
    <location>
        <begin position="171"/>
        <end position="321"/>
    </location>
</feature>
<accession>A0ABS3M482</accession>
<dbReference type="InterPro" id="IPR001296">
    <property type="entry name" value="Glyco_trans_1"/>
</dbReference>
<reference evidence="4 5" key="1">
    <citation type="submission" date="2021-01" db="EMBL/GenBank/DDBJ databases">
        <title>Prevotella A2931 sp. nov.</title>
        <authorList>
            <person name="Buhl M."/>
            <person name="Oberhettinger P."/>
        </authorList>
    </citation>
    <scope>NUCLEOTIDE SEQUENCE [LARGE SCALE GENOMIC DNA]</scope>
    <source>
        <strain evidence="4 5">A2931</strain>
    </source>
</reference>
<dbReference type="RefSeq" id="WP_107583085.1">
    <property type="nucleotide sequence ID" value="NZ_JAERMS010000008.1"/>
</dbReference>
<organism evidence="4 5">
    <name type="scientific">Prevotella illustrans</name>
    <dbReference type="NCBI Taxonomy" id="2800387"/>
    <lineage>
        <taxon>Bacteria</taxon>
        <taxon>Pseudomonadati</taxon>
        <taxon>Bacteroidota</taxon>
        <taxon>Bacteroidia</taxon>
        <taxon>Bacteroidales</taxon>
        <taxon>Prevotellaceae</taxon>
        <taxon>Prevotella</taxon>
    </lineage>
</organism>
<dbReference type="InterPro" id="IPR028098">
    <property type="entry name" value="Glyco_trans_4-like_N"/>
</dbReference>
<dbReference type="Proteomes" id="UP000664265">
    <property type="component" value="Unassembled WGS sequence"/>
</dbReference>
<dbReference type="EMBL" id="JAERMS010000008">
    <property type="protein sequence ID" value="MBO1362996.1"/>
    <property type="molecule type" value="Genomic_DNA"/>
</dbReference>
<protein>
    <submittedName>
        <fullName evidence="4">Glycosyltransferase family 4 protein</fullName>
    </submittedName>
</protein>
<evidence type="ECO:0000313" key="5">
    <source>
        <dbReference type="Proteomes" id="UP000664265"/>
    </source>
</evidence>
<dbReference type="PANTHER" id="PTHR46401:SF2">
    <property type="entry name" value="GLYCOSYLTRANSFERASE WBBK-RELATED"/>
    <property type="match status" value="1"/>
</dbReference>
<dbReference type="Pfam" id="PF13439">
    <property type="entry name" value="Glyco_transf_4"/>
    <property type="match status" value="1"/>
</dbReference>
<evidence type="ECO:0000256" key="1">
    <source>
        <dbReference type="ARBA" id="ARBA00022679"/>
    </source>
</evidence>
<dbReference type="CDD" id="cd03809">
    <property type="entry name" value="GT4_MtfB-like"/>
    <property type="match status" value="1"/>
</dbReference>
<feature type="domain" description="Glycosyltransferase subfamily 4-like N-terminal" evidence="3">
    <location>
        <begin position="16"/>
        <end position="169"/>
    </location>
</feature>
<evidence type="ECO:0000259" key="3">
    <source>
        <dbReference type="Pfam" id="PF13439"/>
    </source>
</evidence>
<dbReference type="Gene3D" id="3.40.50.2000">
    <property type="entry name" value="Glycogen Phosphorylase B"/>
    <property type="match status" value="2"/>
</dbReference>
<keyword evidence="1" id="KW-0808">Transferase</keyword>